<gene>
    <name evidence="1" type="ORF">SAMN05660284_00578</name>
</gene>
<reference evidence="2" key="1">
    <citation type="submission" date="2016-10" db="EMBL/GenBank/DDBJ databases">
        <authorList>
            <person name="Varghese N."/>
            <person name="Submissions S."/>
        </authorList>
    </citation>
    <scope>NUCLEOTIDE SEQUENCE [LARGE SCALE GENOMIC DNA]</scope>
    <source>
        <strain evidence="2">DSM 6150</strain>
    </source>
</reference>
<dbReference type="Proteomes" id="UP000242869">
    <property type="component" value="Unassembled WGS sequence"/>
</dbReference>
<evidence type="ECO:0000313" key="2">
    <source>
        <dbReference type="Proteomes" id="UP000242869"/>
    </source>
</evidence>
<dbReference type="RefSeq" id="WP_091191387.1">
    <property type="nucleotide sequence ID" value="NZ_FOVE01000003.1"/>
</dbReference>
<name>A0A1I4WEC3_9NEIS</name>
<keyword evidence="2" id="KW-1185">Reference proteome</keyword>
<dbReference type="InterPro" id="IPR038396">
    <property type="entry name" value="SpoIIAA-like_sf"/>
</dbReference>
<sequence length="118" mass="13543">MITIAHEDGYYRAVVFNEFTLQDFREFENYVVSAAKVEGPVNLLVDLQDMAGYTLDMAMEEIRFSKGHRQEIGKIAVVTTDQWVTWSAWLSRLMTEAELQVFEDADEAVVWLLESATT</sequence>
<dbReference type="STRING" id="83765.SAMN05660284_00578"/>
<organism evidence="1 2">
    <name type="scientific">Formivibrio citricus</name>
    <dbReference type="NCBI Taxonomy" id="83765"/>
    <lineage>
        <taxon>Bacteria</taxon>
        <taxon>Pseudomonadati</taxon>
        <taxon>Pseudomonadota</taxon>
        <taxon>Betaproteobacteria</taxon>
        <taxon>Neisseriales</taxon>
        <taxon>Chitinibacteraceae</taxon>
        <taxon>Formivibrio</taxon>
    </lineage>
</organism>
<dbReference type="Gene3D" id="3.40.50.10600">
    <property type="entry name" value="SpoIIaa-like domains"/>
    <property type="match status" value="1"/>
</dbReference>
<dbReference type="OrthoDB" id="8562463at2"/>
<dbReference type="SUPFAM" id="SSF52091">
    <property type="entry name" value="SpoIIaa-like"/>
    <property type="match status" value="1"/>
</dbReference>
<proteinExistence type="predicted"/>
<accession>A0A1I4WEC3</accession>
<dbReference type="EMBL" id="FOVE01000003">
    <property type="protein sequence ID" value="SFN12154.1"/>
    <property type="molecule type" value="Genomic_DNA"/>
</dbReference>
<dbReference type="AlphaFoldDB" id="A0A1I4WEC3"/>
<protein>
    <submittedName>
        <fullName evidence="1">SpoIIAA-like</fullName>
    </submittedName>
</protein>
<evidence type="ECO:0000313" key="1">
    <source>
        <dbReference type="EMBL" id="SFN12154.1"/>
    </source>
</evidence>
<dbReference type="InterPro" id="IPR036513">
    <property type="entry name" value="STAS_dom_sf"/>
</dbReference>
<dbReference type="Pfam" id="PF11964">
    <property type="entry name" value="SpoIIAA-like"/>
    <property type="match status" value="1"/>
</dbReference>
<dbReference type="InterPro" id="IPR021866">
    <property type="entry name" value="SpoIIAA-like"/>
</dbReference>